<dbReference type="Pfam" id="PF13462">
    <property type="entry name" value="Thioredoxin_4"/>
    <property type="match status" value="1"/>
</dbReference>
<dbReference type="PROSITE" id="PS51352">
    <property type="entry name" value="THIOREDOXIN_2"/>
    <property type="match status" value="1"/>
</dbReference>
<keyword evidence="4" id="KW-1015">Disulfide bond</keyword>
<dbReference type="Proteomes" id="UP000315677">
    <property type="component" value="Unassembled WGS sequence"/>
</dbReference>
<dbReference type="GO" id="GO:0016491">
    <property type="term" value="F:oxidoreductase activity"/>
    <property type="evidence" value="ECO:0007669"/>
    <property type="project" value="UniProtKB-KW"/>
</dbReference>
<dbReference type="PANTHER" id="PTHR13887:SF14">
    <property type="entry name" value="DISULFIDE BOND FORMATION PROTEIN D"/>
    <property type="match status" value="1"/>
</dbReference>
<evidence type="ECO:0000256" key="4">
    <source>
        <dbReference type="ARBA" id="ARBA00023157"/>
    </source>
</evidence>
<name>A0A543DL11_9PSEU</name>
<keyword evidence="3" id="KW-0560">Oxidoreductase</keyword>
<accession>A0A543DL11</accession>
<dbReference type="GO" id="GO:0016853">
    <property type="term" value="F:isomerase activity"/>
    <property type="evidence" value="ECO:0007669"/>
    <property type="project" value="UniProtKB-KW"/>
</dbReference>
<evidence type="ECO:0000256" key="1">
    <source>
        <dbReference type="ARBA" id="ARBA00005791"/>
    </source>
</evidence>
<evidence type="ECO:0000259" key="6">
    <source>
        <dbReference type="PROSITE" id="PS51352"/>
    </source>
</evidence>
<dbReference type="PANTHER" id="PTHR13887">
    <property type="entry name" value="GLUTATHIONE S-TRANSFERASE KAPPA"/>
    <property type="match status" value="1"/>
</dbReference>
<protein>
    <submittedName>
        <fullName evidence="7">Protein-disulfide isomerase</fullName>
    </submittedName>
</protein>
<evidence type="ECO:0000256" key="3">
    <source>
        <dbReference type="ARBA" id="ARBA00023002"/>
    </source>
</evidence>
<dbReference type="InterPro" id="IPR036249">
    <property type="entry name" value="Thioredoxin-like_sf"/>
</dbReference>
<dbReference type="AlphaFoldDB" id="A0A543DL11"/>
<comment type="similarity">
    <text evidence="1">Belongs to the thioredoxin family. DsbA subfamily.</text>
</comment>
<sequence length="223" mass="24392">MSRNLKATITAVLVAAATLILLLFLNRPDAPEASDRAVPVDAAAVPAELLVRDDSHRLSTAPDGRVTFVEFLDFECEACRAAYPAVEQLRSEYAGRVTFVARYFPVAGHFNAENAAVAVEAAAQQGQFEQMYQRMFETQTGWGEQQVSHAPLFRQFAADLGLDMDAYDRAVADPATLERVRSDQRDGQAAGVQGTPTFFLDGERLQPRSVDDLRAALDTALAR</sequence>
<keyword evidence="2" id="KW-0732">Signal</keyword>
<feature type="domain" description="Thioredoxin" evidence="6">
    <location>
        <begin position="31"/>
        <end position="222"/>
    </location>
</feature>
<proteinExistence type="inferred from homology"/>
<keyword evidence="7" id="KW-0413">Isomerase</keyword>
<dbReference type="InterPro" id="IPR013766">
    <property type="entry name" value="Thioredoxin_domain"/>
</dbReference>
<organism evidence="7 8">
    <name type="scientific">Pseudonocardia kunmingensis</name>
    <dbReference type="NCBI Taxonomy" id="630975"/>
    <lineage>
        <taxon>Bacteria</taxon>
        <taxon>Bacillati</taxon>
        <taxon>Actinomycetota</taxon>
        <taxon>Actinomycetes</taxon>
        <taxon>Pseudonocardiales</taxon>
        <taxon>Pseudonocardiaceae</taxon>
        <taxon>Pseudonocardia</taxon>
    </lineage>
</organism>
<evidence type="ECO:0000256" key="5">
    <source>
        <dbReference type="ARBA" id="ARBA00023284"/>
    </source>
</evidence>
<dbReference type="RefSeq" id="WP_142058419.1">
    <property type="nucleotide sequence ID" value="NZ_VFPA01000003.1"/>
</dbReference>
<dbReference type="Gene3D" id="3.40.30.10">
    <property type="entry name" value="Glutaredoxin"/>
    <property type="match status" value="1"/>
</dbReference>
<comment type="caution">
    <text evidence="7">The sequence shown here is derived from an EMBL/GenBank/DDBJ whole genome shotgun (WGS) entry which is preliminary data.</text>
</comment>
<evidence type="ECO:0000313" key="7">
    <source>
        <dbReference type="EMBL" id="TQM09925.1"/>
    </source>
</evidence>
<dbReference type="InterPro" id="IPR012336">
    <property type="entry name" value="Thioredoxin-like_fold"/>
</dbReference>
<keyword evidence="5" id="KW-0676">Redox-active center</keyword>
<evidence type="ECO:0000256" key="2">
    <source>
        <dbReference type="ARBA" id="ARBA00022729"/>
    </source>
</evidence>
<reference evidence="7 8" key="1">
    <citation type="submission" date="2019-06" db="EMBL/GenBank/DDBJ databases">
        <title>Sequencing the genomes of 1000 actinobacteria strains.</title>
        <authorList>
            <person name="Klenk H.-P."/>
        </authorList>
    </citation>
    <scope>NUCLEOTIDE SEQUENCE [LARGE SCALE GENOMIC DNA]</scope>
    <source>
        <strain evidence="7 8">DSM 45301</strain>
    </source>
</reference>
<dbReference type="SUPFAM" id="SSF52833">
    <property type="entry name" value="Thioredoxin-like"/>
    <property type="match status" value="1"/>
</dbReference>
<evidence type="ECO:0000313" key="8">
    <source>
        <dbReference type="Proteomes" id="UP000315677"/>
    </source>
</evidence>
<dbReference type="OrthoDB" id="117402at2"/>
<dbReference type="EMBL" id="VFPA01000003">
    <property type="protein sequence ID" value="TQM09925.1"/>
    <property type="molecule type" value="Genomic_DNA"/>
</dbReference>
<gene>
    <name evidence="7" type="ORF">FB558_5703</name>
</gene>
<keyword evidence="8" id="KW-1185">Reference proteome</keyword>